<keyword evidence="2 9" id="KW-1003">Cell membrane</keyword>
<dbReference type="InterPro" id="IPR013685">
    <property type="entry name" value="POTRA_FtsQ_type"/>
</dbReference>
<evidence type="ECO:0000256" key="6">
    <source>
        <dbReference type="ARBA" id="ARBA00022989"/>
    </source>
</evidence>
<keyword evidence="4 9" id="KW-0132">Cell division</keyword>
<dbReference type="STRING" id="318161.Sden_0357"/>
<reference evidence="11 12" key="1">
    <citation type="submission" date="2006-03" db="EMBL/GenBank/DDBJ databases">
        <title>Complete sequence of Shewanella denitrificans OS217.</title>
        <authorList>
            <consortium name="US DOE Joint Genome Institute"/>
            <person name="Copeland A."/>
            <person name="Lucas S."/>
            <person name="Lapidus A."/>
            <person name="Barry K."/>
            <person name="Detter J.C."/>
            <person name="Glavina del Rio T."/>
            <person name="Hammon N."/>
            <person name="Israni S."/>
            <person name="Dalin E."/>
            <person name="Tice H."/>
            <person name="Pitluck S."/>
            <person name="Brettin T."/>
            <person name="Bruce D."/>
            <person name="Han C."/>
            <person name="Tapia R."/>
            <person name="Gilna P."/>
            <person name="Kiss H."/>
            <person name="Schmutz J."/>
            <person name="Larimer F."/>
            <person name="Land M."/>
            <person name="Hauser L."/>
            <person name="Kyrpides N."/>
            <person name="Lykidis A."/>
            <person name="Richardson P."/>
        </authorList>
    </citation>
    <scope>NUCLEOTIDE SEQUENCE [LARGE SCALE GENOMIC DNA]</scope>
    <source>
        <strain evidence="12">OS217 / ATCC BAA-1090 / DSM 15013</strain>
    </source>
</reference>
<dbReference type="GO" id="GO:0043093">
    <property type="term" value="P:FtsZ-dependent cytokinesis"/>
    <property type="evidence" value="ECO:0007669"/>
    <property type="project" value="UniProtKB-UniRule"/>
</dbReference>
<name>Q12SC4_SHEDO</name>
<dbReference type="InterPro" id="IPR045335">
    <property type="entry name" value="FtsQ_C_sf"/>
</dbReference>
<keyword evidence="12" id="KW-1185">Reference proteome</keyword>
<evidence type="ECO:0000256" key="1">
    <source>
        <dbReference type="ARBA" id="ARBA00004370"/>
    </source>
</evidence>
<evidence type="ECO:0000313" key="12">
    <source>
        <dbReference type="Proteomes" id="UP000001982"/>
    </source>
</evidence>
<comment type="function">
    <text evidence="9">Essential cell division protein. May link together the upstream cell division proteins, which are predominantly cytoplasmic, with the downstream cell division proteins, which are predominantly periplasmic. May control correct divisome assembly.</text>
</comment>
<evidence type="ECO:0000256" key="3">
    <source>
        <dbReference type="ARBA" id="ARBA00022519"/>
    </source>
</evidence>
<dbReference type="PANTHER" id="PTHR35851:SF1">
    <property type="entry name" value="CELL DIVISION PROTEIN FTSQ"/>
    <property type="match status" value="1"/>
</dbReference>
<dbReference type="Pfam" id="PF08478">
    <property type="entry name" value="POTRA_1"/>
    <property type="match status" value="1"/>
</dbReference>
<dbReference type="EMBL" id="CP000302">
    <property type="protein sequence ID" value="ABE53652.1"/>
    <property type="molecule type" value="Genomic_DNA"/>
</dbReference>
<keyword evidence="5 9" id="KW-0812">Transmembrane</keyword>
<keyword evidence="7 9" id="KW-0472">Membrane</keyword>
<protein>
    <recommendedName>
        <fullName evidence="9">Cell division protein FtsQ</fullName>
    </recommendedName>
</protein>
<dbReference type="PANTHER" id="PTHR35851">
    <property type="entry name" value="CELL DIVISION PROTEIN FTSQ"/>
    <property type="match status" value="1"/>
</dbReference>
<evidence type="ECO:0000256" key="7">
    <source>
        <dbReference type="ARBA" id="ARBA00023136"/>
    </source>
</evidence>
<organism evidence="11 12">
    <name type="scientific">Shewanella denitrificans (strain OS217 / ATCC BAA-1090 / DSM 15013)</name>
    <dbReference type="NCBI Taxonomy" id="318161"/>
    <lineage>
        <taxon>Bacteria</taxon>
        <taxon>Pseudomonadati</taxon>
        <taxon>Pseudomonadota</taxon>
        <taxon>Gammaproteobacteria</taxon>
        <taxon>Alteromonadales</taxon>
        <taxon>Shewanellaceae</taxon>
        <taxon>Shewanella</taxon>
    </lineage>
</organism>
<dbReference type="OrthoDB" id="9790370at2"/>
<dbReference type="Proteomes" id="UP000001982">
    <property type="component" value="Chromosome"/>
</dbReference>
<comment type="subunit">
    <text evidence="9">Part of a complex composed of FtsB, FtsL and FtsQ.</text>
</comment>
<dbReference type="InterPro" id="IPR005548">
    <property type="entry name" value="Cell_div_FtsQ/DivIB_C"/>
</dbReference>
<keyword evidence="6 9" id="KW-1133">Transmembrane helix</keyword>
<evidence type="ECO:0000313" key="11">
    <source>
        <dbReference type="EMBL" id="ABE53652.1"/>
    </source>
</evidence>
<keyword evidence="3 9" id="KW-0997">Cell inner membrane</keyword>
<accession>Q12SC4</accession>
<evidence type="ECO:0000256" key="4">
    <source>
        <dbReference type="ARBA" id="ARBA00022618"/>
    </source>
</evidence>
<dbReference type="GO" id="GO:0005886">
    <property type="term" value="C:plasma membrane"/>
    <property type="evidence" value="ECO:0007669"/>
    <property type="project" value="UniProtKB-SubCell"/>
</dbReference>
<sequence length="250" mass="28484">MSWSDKGRQLRKTLSRVNWYFYSGLVFLVSVLGAIGWGGTQLHALLNDADALPIEAIAVKGERTFTKDDEIQDALQDLMQRSFFSADVVEVQQVLESLPWVYKAKVRREWPAQFKVHLTEQVTVARWNDKAWLNVQGEVFEAPLISELAALPVLWGPETMAKEVLTSFKQLNDLLTINGFKLVSLSLSPRRAWRAQLDNGILLELGREDKMSRVQRFINVYPTLEKSSKPVAKVDLRYDTGFAVGWNETK</sequence>
<dbReference type="eggNOG" id="COG1589">
    <property type="taxonomic scope" value="Bacteria"/>
</dbReference>
<dbReference type="GO" id="GO:0090529">
    <property type="term" value="P:cell septum assembly"/>
    <property type="evidence" value="ECO:0007669"/>
    <property type="project" value="InterPro"/>
</dbReference>
<dbReference type="InterPro" id="IPR034746">
    <property type="entry name" value="POTRA"/>
</dbReference>
<dbReference type="AlphaFoldDB" id="Q12SC4"/>
<gene>
    <name evidence="9" type="primary">ftsQ</name>
    <name evidence="11" type="ordered locus">Sden_0357</name>
</gene>
<feature type="transmembrane region" description="Helical" evidence="9">
    <location>
        <begin position="20"/>
        <end position="39"/>
    </location>
</feature>
<evidence type="ECO:0000256" key="5">
    <source>
        <dbReference type="ARBA" id="ARBA00022692"/>
    </source>
</evidence>
<dbReference type="Gene3D" id="3.40.50.11690">
    <property type="entry name" value="Cell division protein FtsQ/DivIB"/>
    <property type="match status" value="1"/>
</dbReference>
<evidence type="ECO:0000259" key="10">
    <source>
        <dbReference type="PROSITE" id="PS51779"/>
    </source>
</evidence>
<dbReference type="KEGG" id="sdn:Sden_0357"/>
<evidence type="ECO:0000256" key="2">
    <source>
        <dbReference type="ARBA" id="ARBA00022475"/>
    </source>
</evidence>
<feature type="domain" description="POTRA" evidence="10">
    <location>
        <begin position="52"/>
        <end position="121"/>
    </location>
</feature>
<keyword evidence="8 9" id="KW-0131">Cell cycle</keyword>
<dbReference type="HOGENOM" id="CLU_064041_2_1_6"/>
<evidence type="ECO:0000256" key="9">
    <source>
        <dbReference type="HAMAP-Rule" id="MF_00911"/>
    </source>
</evidence>
<dbReference type="PROSITE" id="PS51779">
    <property type="entry name" value="POTRA"/>
    <property type="match status" value="1"/>
</dbReference>
<comment type="subcellular location">
    <subcellularLocation>
        <location evidence="9">Cell inner membrane</location>
        <topology evidence="9">Single-pass type II membrane protein</topology>
    </subcellularLocation>
    <subcellularLocation>
        <location evidence="1">Membrane</location>
    </subcellularLocation>
    <text evidence="9">Localizes to the division septum.</text>
</comment>
<proteinExistence type="inferred from homology"/>
<evidence type="ECO:0000256" key="8">
    <source>
        <dbReference type="ARBA" id="ARBA00023306"/>
    </source>
</evidence>
<dbReference type="Gene3D" id="3.10.20.310">
    <property type="entry name" value="membrane protein fhac"/>
    <property type="match status" value="1"/>
</dbReference>
<dbReference type="HAMAP" id="MF_00911">
    <property type="entry name" value="FtsQ_subfam"/>
    <property type="match status" value="1"/>
</dbReference>
<comment type="similarity">
    <text evidence="9">Belongs to the FtsQ/DivIB family. FtsQ subfamily.</text>
</comment>
<dbReference type="GO" id="GO:0032153">
    <property type="term" value="C:cell division site"/>
    <property type="evidence" value="ECO:0007669"/>
    <property type="project" value="UniProtKB-UniRule"/>
</dbReference>
<dbReference type="InterPro" id="IPR026579">
    <property type="entry name" value="FtsQ"/>
</dbReference>
<dbReference type="Pfam" id="PF03799">
    <property type="entry name" value="FtsQ_DivIB_C"/>
    <property type="match status" value="1"/>
</dbReference>